<keyword evidence="2" id="KW-1185">Reference proteome</keyword>
<evidence type="ECO:0000313" key="1">
    <source>
        <dbReference type="EMBL" id="KXI28750.1"/>
    </source>
</evidence>
<dbReference type="OrthoDB" id="2936081at2"/>
<sequence length="133" mass="15588">MNEVSAEEFLALNKMLPEQRFDYALAQMIEKQYLWGLYGKDGWVMLKADDDSCIPIWPHHEFATAWVKNDFPDCQPKQIEFSEWFNTWLPGMKNNNTLILVFPLGDDEEGIMLEAEEMLTCIEEDLAEHKPEE</sequence>
<accession>A0A136A0R7</accession>
<gene>
    <name evidence="1" type="ORF">AX660_11065</name>
</gene>
<organism evidence="1 2">
    <name type="scientific">Paraglaciecola hydrolytica</name>
    <dbReference type="NCBI Taxonomy" id="1799789"/>
    <lineage>
        <taxon>Bacteria</taxon>
        <taxon>Pseudomonadati</taxon>
        <taxon>Pseudomonadota</taxon>
        <taxon>Gammaproteobacteria</taxon>
        <taxon>Alteromonadales</taxon>
        <taxon>Alteromonadaceae</taxon>
        <taxon>Paraglaciecola</taxon>
    </lineage>
</organism>
<dbReference type="Proteomes" id="UP000070299">
    <property type="component" value="Unassembled WGS sequence"/>
</dbReference>
<dbReference type="InterPro" id="IPR021284">
    <property type="entry name" value="DUF2750"/>
</dbReference>
<protein>
    <recommendedName>
        <fullName evidence="3">DUF2750 domain-containing protein</fullName>
    </recommendedName>
</protein>
<dbReference type="EMBL" id="LSNE01000005">
    <property type="protein sequence ID" value="KXI28750.1"/>
    <property type="molecule type" value="Genomic_DNA"/>
</dbReference>
<dbReference type="Pfam" id="PF11042">
    <property type="entry name" value="DUF2750"/>
    <property type="match status" value="1"/>
</dbReference>
<dbReference type="STRING" id="1799789.AX660_11065"/>
<evidence type="ECO:0000313" key="2">
    <source>
        <dbReference type="Proteomes" id="UP000070299"/>
    </source>
</evidence>
<reference evidence="2" key="1">
    <citation type="submission" date="2016-02" db="EMBL/GenBank/DDBJ databases">
        <authorList>
            <person name="Schultz-Johansen M."/>
            <person name="Glaring M.A."/>
            <person name="Bech P.K."/>
            <person name="Stougaard P."/>
        </authorList>
    </citation>
    <scope>NUCLEOTIDE SEQUENCE [LARGE SCALE GENOMIC DNA]</scope>
    <source>
        <strain evidence="2">S66</strain>
    </source>
</reference>
<dbReference type="RefSeq" id="WP_068375409.1">
    <property type="nucleotide sequence ID" value="NZ_LSNE01000005.1"/>
</dbReference>
<comment type="caution">
    <text evidence="1">The sequence shown here is derived from an EMBL/GenBank/DDBJ whole genome shotgun (WGS) entry which is preliminary data.</text>
</comment>
<evidence type="ECO:0008006" key="3">
    <source>
        <dbReference type="Google" id="ProtNLM"/>
    </source>
</evidence>
<name>A0A136A0R7_9ALTE</name>
<dbReference type="AlphaFoldDB" id="A0A136A0R7"/>
<proteinExistence type="predicted"/>